<dbReference type="InterPro" id="IPR036390">
    <property type="entry name" value="WH_DNA-bd_sf"/>
</dbReference>
<reference evidence="1" key="1">
    <citation type="submission" date="2020-04" db="EMBL/GenBank/DDBJ databases">
        <authorList>
            <person name="Chiriac C."/>
            <person name="Salcher M."/>
            <person name="Ghai R."/>
            <person name="Kavagutti S V."/>
        </authorList>
    </citation>
    <scope>NUCLEOTIDE SEQUENCE</scope>
</reference>
<accession>A0A6J5KPA5</accession>
<dbReference type="InterPro" id="IPR036388">
    <property type="entry name" value="WH-like_DNA-bd_sf"/>
</dbReference>
<proteinExistence type="predicted"/>
<dbReference type="Gene3D" id="1.10.10.10">
    <property type="entry name" value="Winged helix-like DNA-binding domain superfamily/Winged helix DNA-binding domain"/>
    <property type="match status" value="1"/>
</dbReference>
<sequence length="108" mass="11968">MTTPLYLRFLAHAGDNVLPCDRTAQCLLEVIACTRNDPLTVSEAMGMADIGSPATLHRKLDDLREAGLIEQIQIDGNRRTKYVIPTKKAMTHFERLSTAMVKAMQVPA</sequence>
<name>A0A6J5KPA5_9CAUD</name>
<evidence type="ECO:0000313" key="1">
    <source>
        <dbReference type="EMBL" id="CAB4122727.1"/>
    </source>
</evidence>
<gene>
    <name evidence="1" type="ORF">UFOVP33_43</name>
</gene>
<organism evidence="1">
    <name type="scientific">uncultured Caudovirales phage</name>
    <dbReference type="NCBI Taxonomy" id="2100421"/>
    <lineage>
        <taxon>Viruses</taxon>
        <taxon>Duplodnaviria</taxon>
        <taxon>Heunggongvirae</taxon>
        <taxon>Uroviricota</taxon>
        <taxon>Caudoviricetes</taxon>
        <taxon>Peduoviridae</taxon>
        <taxon>Maltschvirus</taxon>
        <taxon>Maltschvirus maltsch</taxon>
    </lineage>
</organism>
<protein>
    <submittedName>
        <fullName evidence="1">Uncharacterized protein</fullName>
    </submittedName>
</protein>
<dbReference type="SUPFAM" id="SSF46785">
    <property type="entry name" value="Winged helix' DNA-binding domain"/>
    <property type="match status" value="1"/>
</dbReference>
<dbReference type="EMBL" id="LR796162">
    <property type="protein sequence ID" value="CAB4122727.1"/>
    <property type="molecule type" value="Genomic_DNA"/>
</dbReference>